<dbReference type="Pfam" id="PF03450">
    <property type="entry name" value="CO_deh_flav_C"/>
    <property type="match status" value="1"/>
</dbReference>
<dbReference type="Pfam" id="PF00941">
    <property type="entry name" value="FAD_binding_5"/>
    <property type="match status" value="1"/>
</dbReference>
<reference evidence="4 5" key="1">
    <citation type="submission" date="2017-05" db="EMBL/GenBank/DDBJ databases">
        <title>Full genome sequence of Pseudorhodoplanes sinuspersici.</title>
        <authorList>
            <person name="Dastgheib S.M.M."/>
            <person name="Shavandi M."/>
            <person name="Tirandaz H."/>
        </authorList>
    </citation>
    <scope>NUCLEOTIDE SEQUENCE [LARGE SCALE GENOMIC DNA]</scope>
    <source>
        <strain evidence="4 5">RIPI110</strain>
    </source>
</reference>
<evidence type="ECO:0000256" key="3">
    <source>
        <dbReference type="ARBA" id="ARBA00023002"/>
    </source>
</evidence>
<dbReference type="SMART" id="SM01092">
    <property type="entry name" value="CO_deh_flav_C"/>
    <property type="match status" value="1"/>
</dbReference>
<organism evidence="4 5">
    <name type="scientific">Pseudorhodoplanes sinuspersici</name>
    <dbReference type="NCBI Taxonomy" id="1235591"/>
    <lineage>
        <taxon>Bacteria</taxon>
        <taxon>Pseudomonadati</taxon>
        <taxon>Pseudomonadota</taxon>
        <taxon>Alphaproteobacteria</taxon>
        <taxon>Hyphomicrobiales</taxon>
        <taxon>Pseudorhodoplanes</taxon>
    </lineage>
</organism>
<evidence type="ECO:0000313" key="5">
    <source>
        <dbReference type="Proteomes" id="UP000194137"/>
    </source>
</evidence>
<dbReference type="SUPFAM" id="SSF56176">
    <property type="entry name" value="FAD-binding/transporter-associated domain-like"/>
    <property type="match status" value="1"/>
</dbReference>
<dbReference type="PANTHER" id="PTHR42659:SF2">
    <property type="entry name" value="XANTHINE DEHYDROGENASE SUBUNIT C-RELATED"/>
    <property type="match status" value="1"/>
</dbReference>
<dbReference type="InterPro" id="IPR036683">
    <property type="entry name" value="CO_DH_flav_C_dom_sf"/>
</dbReference>
<dbReference type="InterPro" id="IPR036318">
    <property type="entry name" value="FAD-bd_PCMH-like_sf"/>
</dbReference>
<dbReference type="RefSeq" id="WP_086090866.1">
    <property type="nucleotide sequence ID" value="NZ_CP021112.1"/>
</dbReference>
<keyword evidence="1" id="KW-0285">Flavoprotein</keyword>
<dbReference type="Gene3D" id="3.30.390.50">
    <property type="entry name" value="CO dehydrogenase flavoprotein, C-terminal domain"/>
    <property type="match status" value="1"/>
</dbReference>
<dbReference type="AlphaFoldDB" id="A0A1W6ZYM3"/>
<evidence type="ECO:0000313" key="4">
    <source>
        <dbReference type="EMBL" id="ARQ02434.1"/>
    </source>
</evidence>
<dbReference type="Proteomes" id="UP000194137">
    <property type="component" value="Chromosome"/>
</dbReference>
<dbReference type="Gene3D" id="3.30.465.10">
    <property type="match status" value="1"/>
</dbReference>
<name>A0A1W6ZYM3_9HYPH</name>
<accession>A0A1W6ZYM3</accession>
<sequence length="288" mass="31076">MKAPNFLYRRPESLDEALALLDDNIGDAQVLAGGQSLMPTLAMRLSSPAMLVDINRIASLEGVVETEQAIRLGALARHYQVLASPLIAGKVPLLASAMTHVAHMAVRNRGTTCGSLALADPSAEAPAVAVLLNAMIHLESRGGKRDVAARDFFEGLYTTSRNDNEIITGVSFPRAEAAEIFHFNELSRRHGDFAVVGIGVKARKVEGRIDAIEVVIFGSEPSPLLSETAAGMTIAADTSDDTLRDMVQAIADDMDPIDNHQGRPETKRRQAAELMRRGFIAFREALHV</sequence>
<keyword evidence="3" id="KW-0560">Oxidoreductase</keyword>
<dbReference type="InterPro" id="IPR016167">
    <property type="entry name" value="FAD-bd_PCMH_sub1"/>
</dbReference>
<keyword evidence="5" id="KW-1185">Reference proteome</keyword>
<dbReference type="Gene3D" id="3.30.43.10">
    <property type="entry name" value="Uridine Diphospho-n-acetylenolpyruvylglucosamine Reductase, domain 2"/>
    <property type="match status" value="1"/>
</dbReference>
<dbReference type="InterPro" id="IPR051312">
    <property type="entry name" value="Diverse_Substr_Oxidored"/>
</dbReference>
<dbReference type="InterPro" id="IPR016169">
    <property type="entry name" value="FAD-bd_PCMH_sub2"/>
</dbReference>
<protein>
    <submittedName>
        <fullName evidence="4">Uncharacterized protein</fullName>
    </submittedName>
</protein>
<dbReference type="InterPro" id="IPR002346">
    <property type="entry name" value="Mopterin_DH_FAD-bd"/>
</dbReference>
<dbReference type="PROSITE" id="PS51387">
    <property type="entry name" value="FAD_PCMH"/>
    <property type="match status" value="1"/>
</dbReference>
<keyword evidence="2" id="KW-0274">FAD</keyword>
<dbReference type="SUPFAM" id="SSF55447">
    <property type="entry name" value="CO dehydrogenase flavoprotein C-terminal domain-like"/>
    <property type="match status" value="1"/>
</dbReference>
<dbReference type="GO" id="GO:0016491">
    <property type="term" value="F:oxidoreductase activity"/>
    <property type="evidence" value="ECO:0007669"/>
    <property type="project" value="UniProtKB-KW"/>
</dbReference>
<dbReference type="PANTHER" id="PTHR42659">
    <property type="entry name" value="XANTHINE DEHYDROGENASE SUBUNIT C-RELATED"/>
    <property type="match status" value="1"/>
</dbReference>
<proteinExistence type="predicted"/>
<dbReference type="GO" id="GO:0071949">
    <property type="term" value="F:FAD binding"/>
    <property type="evidence" value="ECO:0007669"/>
    <property type="project" value="InterPro"/>
</dbReference>
<dbReference type="OrthoDB" id="9793944at2"/>
<evidence type="ECO:0000256" key="1">
    <source>
        <dbReference type="ARBA" id="ARBA00022630"/>
    </source>
</evidence>
<dbReference type="EMBL" id="CP021112">
    <property type="protein sequence ID" value="ARQ02434.1"/>
    <property type="molecule type" value="Genomic_DNA"/>
</dbReference>
<gene>
    <name evidence="4" type="ORF">CAK95_27490</name>
</gene>
<dbReference type="InterPro" id="IPR016166">
    <property type="entry name" value="FAD-bd_PCMH"/>
</dbReference>
<evidence type="ECO:0000256" key="2">
    <source>
        <dbReference type="ARBA" id="ARBA00022827"/>
    </source>
</evidence>
<dbReference type="InterPro" id="IPR005107">
    <property type="entry name" value="CO_DH_flav_C"/>
</dbReference>
<dbReference type="STRING" id="1235591.CAK95_27490"/>
<dbReference type="KEGG" id="psin:CAK95_27490"/>